<proteinExistence type="predicted"/>
<comment type="caution">
    <text evidence="1">The sequence shown here is derived from an EMBL/GenBank/DDBJ whole genome shotgun (WGS) entry which is preliminary data.</text>
</comment>
<dbReference type="InterPro" id="IPR047975">
    <property type="entry name" value="Heme_bind_FMP"/>
</dbReference>
<reference evidence="1" key="2">
    <citation type="submission" date="2023-01" db="EMBL/GenBank/DDBJ databases">
        <title>Draft genome sequence of Litoribrevibacter albus strain NBRC 110071.</title>
        <authorList>
            <person name="Sun Q."/>
            <person name="Mori K."/>
        </authorList>
    </citation>
    <scope>NUCLEOTIDE SEQUENCE</scope>
    <source>
        <strain evidence="1">NBRC 110071</strain>
    </source>
</reference>
<dbReference type="Proteomes" id="UP001161389">
    <property type="component" value="Unassembled WGS sequence"/>
</dbReference>
<dbReference type="EMBL" id="BSNM01000016">
    <property type="protein sequence ID" value="GLQ32745.1"/>
    <property type="molecule type" value="Genomic_DNA"/>
</dbReference>
<keyword evidence="2" id="KW-1185">Reference proteome</keyword>
<dbReference type="AlphaFoldDB" id="A0AA37SB86"/>
<accession>A0AA37SB86</accession>
<reference evidence="1" key="1">
    <citation type="journal article" date="2014" name="Int. J. Syst. Evol. Microbiol.">
        <title>Complete genome sequence of Corynebacterium casei LMG S-19264T (=DSM 44701T), isolated from a smear-ripened cheese.</title>
        <authorList>
            <consortium name="US DOE Joint Genome Institute (JGI-PGF)"/>
            <person name="Walter F."/>
            <person name="Albersmeier A."/>
            <person name="Kalinowski J."/>
            <person name="Ruckert C."/>
        </authorList>
    </citation>
    <scope>NUCLEOTIDE SEQUENCE</scope>
    <source>
        <strain evidence="1">NBRC 110071</strain>
    </source>
</reference>
<protein>
    <submittedName>
        <fullName evidence="1">Uncharacterized protein</fullName>
    </submittedName>
</protein>
<sequence>MPYSSNFPPNYPFQHLVGRWTNRPLPNGSNNEGGQSNPLSYNVMPLPQNTPQPNQPDYGYILKNFTYYETVQFNDRTAIATPVNAPNRGGNYTQNSFALFYDQQVHFAEGPAIEQIVHEENGAWLYLTTAAQTIGPYSQHGTEPGPVPPQPEDIEIAKQIAVPHGNSILALGSVTQGTGSPVIPDTPPPFAPPGLDSTPFEELLNSFDNYQNPQPELTRNPNSVLQQAVNLIRPNAYIHWRVTTKPLPSGQGIVTNIPFEQRRANVNDYEADYWLLSTDGGQTFPFLSYSQSIFMNLTIHDQPGYLFPHVTCNTVTKL</sequence>
<evidence type="ECO:0000313" key="1">
    <source>
        <dbReference type="EMBL" id="GLQ32745.1"/>
    </source>
</evidence>
<gene>
    <name evidence="1" type="ORF">GCM10007876_32240</name>
</gene>
<dbReference type="NCBIfam" id="NF040572">
    <property type="entry name" value="heme_bind_FMP"/>
    <property type="match status" value="1"/>
</dbReference>
<organism evidence="1 2">
    <name type="scientific">Litoribrevibacter albus</name>
    <dbReference type="NCBI Taxonomy" id="1473156"/>
    <lineage>
        <taxon>Bacteria</taxon>
        <taxon>Pseudomonadati</taxon>
        <taxon>Pseudomonadota</taxon>
        <taxon>Gammaproteobacteria</taxon>
        <taxon>Oceanospirillales</taxon>
        <taxon>Oceanospirillaceae</taxon>
        <taxon>Litoribrevibacter</taxon>
    </lineage>
</organism>
<evidence type="ECO:0000313" key="2">
    <source>
        <dbReference type="Proteomes" id="UP001161389"/>
    </source>
</evidence>
<name>A0AA37SB86_9GAMM</name>
<dbReference type="RefSeq" id="WP_284382857.1">
    <property type="nucleotide sequence ID" value="NZ_BSNM01000016.1"/>
</dbReference>